<feature type="compositionally biased region" description="Pro residues" evidence="4">
    <location>
        <begin position="406"/>
        <end position="419"/>
    </location>
</feature>
<evidence type="ECO:0000256" key="3">
    <source>
        <dbReference type="ARBA" id="ARBA00022833"/>
    </source>
</evidence>
<sequence length="594" mass="64944">MSSLRLAILASMREAGITSPQQAPSASPPRKRKSPQPKKDSQPKKKSRPAASPPPPKKSPAKKARPPPSSSSSDDDDDSSDDEPVGLRPAAKLPRAPSLPDLKTPKAPKPKPTPKPKPAPKPRPSPKPEAPPRTPGSPAPPKKKKPPVKRSVSAPVLSPPPAEAPAGGPRPGRSAAKEAARRIASHDYQSPEAKAAAAQAAALAAEKERRRPPRPPPKPRTPQEDQKWAQCDRCGTWRRLPPHVDVDRLPERWFCEMNVWDAARARCDAPEPGATTPEAAAAPLESPGAEPQWVQCDGCQKWRRVPHYVDVASLPDRWFCAMNRWDPLRNSCAAPEETAEEQLAPKKRRGPAPGKPARRAPESAGAKRGRNQYTARRDAEERARAEARAAGRPWPPPGGFRWEPARPSPQRPPRSPPRGPAAASSAQPRGGAPYLQAARPPKPKPVWNWVQCERAACRKWRRLPLSLKPEALPDAWVCSMNTWDQRFASCEAAQEDEDAIDDGQSEKKLSFREIIFNAEGKYRPPFSERSAVSSIFAVGTTTVNGRTRDVAAYEDSPVYVDAHAFLSPLPRRSSAEQLQPLLPRRSSEPDRLGA</sequence>
<feature type="region of interest" description="Disordered" evidence="4">
    <location>
        <begin position="575"/>
        <end position="594"/>
    </location>
</feature>
<evidence type="ECO:0000313" key="6">
    <source>
        <dbReference type="EMBL" id="CAH0368692.1"/>
    </source>
</evidence>
<feature type="compositionally biased region" description="Acidic residues" evidence="4">
    <location>
        <begin position="73"/>
        <end position="84"/>
    </location>
</feature>
<keyword evidence="3" id="KW-0862">Zinc</keyword>
<feature type="compositionally biased region" description="Low complexity" evidence="4">
    <location>
        <begin position="270"/>
        <end position="291"/>
    </location>
</feature>
<feature type="region of interest" description="Disordered" evidence="4">
    <location>
        <begin position="1"/>
        <end position="229"/>
    </location>
</feature>
<feature type="compositionally biased region" description="Low complexity" evidence="4">
    <location>
        <begin position="164"/>
        <end position="174"/>
    </location>
</feature>
<dbReference type="Proteomes" id="UP000789595">
    <property type="component" value="Unassembled WGS sequence"/>
</dbReference>
<dbReference type="Pfam" id="PF07496">
    <property type="entry name" value="zf-CW"/>
    <property type="match status" value="3"/>
</dbReference>
<feature type="compositionally biased region" description="Basic residues" evidence="4">
    <location>
        <begin position="106"/>
        <end position="120"/>
    </location>
</feature>
<reference evidence="6" key="1">
    <citation type="submission" date="2021-11" db="EMBL/GenBank/DDBJ databases">
        <authorList>
            <consortium name="Genoscope - CEA"/>
            <person name="William W."/>
        </authorList>
    </citation>
    <scope>NUCLEOTIDE SEQUENCE</scope>
</reference>
<evidence type="ECO:0000256" key="2">
    <source>
        <dbReference type="ARBA" id="ARBA00022771"/>
    </source>
</evidence>
<feature type="compositionally biased region" description="Basic and acidic residues" evidence="4">
    <location>
        <begin position="175"/>
        <end position="185"/>
    </location>
</feature>
<feature type="domain" description="CW-type" evidence="5">
    <location>
        <begin position="287"/>
        <end position="340"/>
    </location>
</feature>
<dbReference type="InterPro" id="IPR011124">
    <property type="entry name" value="Znf_CW"/>
</dbReference>
<feature type="compositionally biased region" description="Low complexity" evidence="4">
    <location>
        <begin position="420"/>
        <end position="433"/>
    </location>
</feature>
<keyword evidence="7" id="KW-1185">Reference proteome</keyword>
<feature type="compositionally biased region" description="Low complexity" evidence="4">
    <location>
        <begin position="191"/>
        <end position="204"/>
    </location>
</feature>
<name>A0A8J2WUE3_9STRA</name>
<dbReference type="AlphaFoldDB" id="A0A8J2WUE3"/>
<keyword evidence="2" id="KW-0863">Zinc-finger</keyword>
<dbReference type="GO" id="GO:0008270">
    <property type="term" value="F:zinc ion binding"/>
    <property type="evidence" value="ECO:0007669"/>
    <property type="project" value="UniProtKB-KW"/>
</dbReference>
<proteinExistence type="predicted"/>
<dbReference type="Gene3D" id="3.30.40.100">
    <property type="match status" value="3"/>
</dbReference>
<dbReference type="PANTHER" id="PTHR46245">
    <property type="entry name" value="B3 DOMAIN-CONTAINING PROTEIN OS07G0563300"/>
    <property type="match status" value="1"/>
</dbReference>
<evidence type="ECO:0000256" key="1">
    <source>
        <dbReference type="ARBA" id="ARBA00022723"/>
    </source>
</evidence>
<comment type="caution">
    <text evidence="6">The sequence shown here is derived from an EMBL/GenBank/DDBJ whole genome shotgun (WGS) entry which is preliminary data.</text>
</comment>
<evidence type="ECO:0000313" key="7">
    <source>
        <dbReference type="Proteomes" id="UP000789595"/>
    </source>
</evidence>
<protein>
    <recommendedName>
        <fullName evidence="5">CW-type domain-containing protein</fullName>
    </recommendedName>
</protein>
<feature type="region of interest" description="Disordered" evidence="4">
    <location>
        <begin position="269"/>
        <end position="291"/>
    </location>
</feature>
<accession>A0A8J2WUE3</accession>
<evidence type="ECO:0000256" key="4">
    <source>
        <dbReference type="SAM" id="MobiDB-lite"/>
    </source>
</evidence>
<feature type="compositionally biased region" description="Basic and acidic residues" evidence="4">
    <location>
        <begin position="585"/>
        <end position="594"/>
    </location>
</feature>
<feature type="compositionally biased region" description="Pro residues" evidence="4">
    <location>
        <begin position="121"/>
        <end position="140"/>
    </location>
</feature>
<feature type="compositionally biased region" description="Basic and acidic residues" evidence="4">
    <location>
        <begin position="375"/>
        <end position="389"/>
    </location>
</feature>
<dbReference type="EMBL" id="CAKKNE010000002">
    <property type="protein sequence ID" value="CAH0368692.1"/>
    <property type="molecule type" value="Genomic_DNA"/>
</dbReference>
<organism evidence="6 7">
    <name type="scientific">Pelagomonas calceolata</name>
    <dbReference type="NCBI Taxonomy" id="35677"/>
    <lineage>
        <taxon>Eukaryota</taxon>
        <taxon>Sar</taxon>
        <taxon>Stramenopiles</taxon>
        <taxon>Ochrophyta</taxon>
        <taxon>Pelagophyceae</taxon>
        <taxon>Pelagomonadales</taxon>
        <taxon>Pelagomonadaceae</taxon>
        <taxon>Pelagomonas</taxon>
    </lineage>
</organism>
<gene>
    <name evidence="6" type="ORF">PECAL_2P17650</name>
</gene>
<dbReference type="OrthoDB" id="206846at2759"/>
<dbReference type="PANTHER" id="PTHR46245:SF2">
    <property type="entry name" value="B3 DOMAIN-CONTAINING TRANSCRIPTION REPRESSOR VAL2"/>
    <property type="match status" value="1"/>
</dbReference>
<feature type="domain" description="CW-type" evidence="5">
    <location>
        <begin position="443"/>
        <end position="498"/>
    </location>
</feature>
<feature type="region of interest" description="Disordered" evidence="4">
    <location>
        <begin position="336"/>
        <end position="445"/>
    </location>
</feature>
<keyword evidence="1" id="KW-0479">Metal-binding</keyword>
<dbReference type="PROSITE" id="PS51050">
    <property type="entry name" value="ZF_CW"/>
    <property type="match status" value="3"/>
</dbReference>
<feature type="domain" description="CW-type" evidence="5">
    <location>
        <begin position="222"/>
        <end position="275"/>
    </location>
</feature>
<evidence type="ECO:0000259" key="5">
    <source>
        <dbReference type="PROSITE" id="PS51050"/>
    </source>
</evidence>